<dbReference type="PANTHER" id="PTHR30177">
    <property type="entry name" value="GLYCINE BETAINE/L-PROLINE TRANSPORT SYSTEM PERMEASE PROTEIN PROW"/>
    <property type="match status" value="1"/>
</dbReference>
<keyword evidence="2 6" id="KW-0813">Transport</keyword>
<feature type="domain" description="ABC transmembrane type-1" evidence="7">
    <location>
        <begin position="29"/>
        <end position="204"/>
    </location>
</feature>
<evidence type="ECO:0000313" key="8">
    <source>
        <dbReference type="EMBL" id="NLT79362.1"/>
    </source>
</evidence>
<dbReference type="InterPro" id="IPR035906">
    <property type="entry name" value="MetI-like_sf"/>
</dbReference>
<evidence type="ECO:0000256" key="4">
    <source>
        <dbReference type="ARBA" id="ARBA00022989"/>
    </source>
</evidence>
<reference evidence="8" key="1">
    <citation type="journal article" date="2020" name="Biotechnol. Biofuels">
        <title>New insights from the biogas microbiome by comprehensive genome-resolved metagenomics of nearly 1600 species originating from multiple anaerobic digesters.</title>
        <authorList>
            <person name="Campanaro S."/>
            <person name="Treu L."/>
            <person name="Rodriguez-R L.M."/>
            <person name="Kovalovszki A."/>
            <person name="Ziels R.M."/>
            <person name="Maus I."/>
            <person name="Zhu X."/>
            <person name="Kougias P.G."/>
            <person name="Basile A."/>
            <person name="Luo G."/>
            <person name="Schluter A."/>
            <person name="Konstantinidis K.T."/>
            <person name="Angelidaki I."/>
        </authorList>
    </citation>
    <scope>NUCLEOTIDE SEQUENCE</scope>
    <source>
        <strain evidence="8">AS01afH2WH_6</strain>
    </source>
</reference>
<comment type="similarity">
    <text evidence="6">Belongs to the binding-protein-dependent transport system permease family.</text>
</comment>
<dbReference type="Gene3D" id="1.10.3720.10">
    <property type="entry name" value="MetI-like"/>
    <property type="match status" value="1"/>
</dbReference>
<protein>
    <submittedName>
        <fullName evidence="8">ABC transporter permease</fullName>
    </submittedName>
</protein>
<gene>
    <name evidence="8" type="ORF">GXW98_03625</name>
</gene>
<feature type="transmembrane region" description="Helical" evidence="6">
    <location>
        <begin position="65"/>
        <end position="85"/>
    </location>
</feature>
<dbReference type="GO" id="GO:0005886">
    <property type="term" value="C:plasma membrane"/>
    <property type="evidence" value="ECO:0007669"/>
    <property type="project" value="UniProtKB-SubCell"/>
</dbReference>
<evidence type="ECO:0000313" key="9">
    <source>
        <dbReference type="Proteomes" id="UP000767327"/>
    </source>
</evidence>
<evidence type="ECO:0000256" key="1">
    <source>
        <dbReference type="ARBA" id="ARBA00004141"/>
    </source>
</evidence>
<name>A0A971CYZ4_9BIFI</name>
<organism evidence="8 9">
    <name type="scientific">Bifidobacterium crudilactis</name>
    <dbReference type="NCBI Taxonomy" id="327277"/>
    <lineage>
        <taxon>Bacteria</taxon>
        <taxon>Bacillati</taxon>
        <taxon>Actinomycetota</taxon>
        <taxon>Actinomycetes</taxon>
        <taxon>Bifidobacteriales</taxon>
        <taxon>Bifidobacteriaceae</taxon>
        <taxon>Bifidobacterium</taxon>
    </lineage>
</organism>
<keyword evidence="3 6" id="KW-0812">Transmembrane</keyword>
<dbReference type="EMBL" id="JAAXZR010000016">
    <property type="protein sequence ID" value="NLT79362.1"/>
    <property type="molecule type" value="Genomic_DNA"/>
</dbReference>
<dbReference type="RefSeq" id="WP_273173134.1">
    <property type="nucleotide sequence ID" value="NZ_JAAXZR010000016.1"/>
</dbReference>
<feature type="transmembrane region" description="Helical" evidence="6">
    <location>
        <begin position="144"/>
        <end position="165"/>
    </location>
</feature>
<dbReference type="GO" id="GO:0055085">
    <property type="term" value="P:transmembrane transport"/>
    <property type="evidence" value="ECO:0007669"/>
    <property type="project" value="InterPro"/>
</dbReference>
<comment type="subcellular location">
    <subcellularLocation>
        <location evidence="6">Cell membrane</location>
        <topology evidence="6">Multi-pass membrane protein</topology>
    </subcellularLocation>
    <subcellularLocation>
        <location evidence="1">Membrane</location>
        <topology evidence="1">Multi-pass membrane protein</topology>
    </subcellularLocation>
</comment>
<evidence type="ECO:0000256" key="2">
    <source>
        <dbReference type="ARBA" id="ARBA00022448"/>
    </source>
</evidence>
<dbReference type="PROSITE" id="PS50928">
    <property type="entry name" value="ABC_TM1"/>
    <property type="match status" value="1"/>
</dbReference>
<accession>A0A971CYZ4</accession>
<evidence type="ECO:0000256" key="5">
    <source>
        <dbReference type="ARBA" id="ARBA00023136"/>
    </source>
</evidence>
<dbReference type="Pfam" id="PF00528">
    <property type="entry name" value="BPD_transp_1"/>
    <property type="match status" value="1"/>
</dbReference>
<dbReference type="Proteomes" id="UP000767327">
    <property type="component" value="Unassembled WGS sequence"/>
</dbReference>
<dbReference type="InterPro" id="IPR051204">
    <property type="entry name" value="ABC_transp_perm/SBD"/>
</dbReference>
<feature type="transmembrane region" description="Helical" evidence="6">
    <location>
        <begin position="185"/>
        <end position="207"/>
    </location>
</feature>
<evidence type="ECO:0000256" key="3">
    <source>
        <dbReference type="ARBA" id="ARBA00022692"/>
    </source>
</evidence>
<comment type="caution">
    <text evidence="8">The sequence shown here is derived from an EMBL/GenBank/DDBJ whole genome shotgun (WGS) entry which is preliminary data.</text>
</comment>
<proteinExistence type="inferred from homology"/>
<dbReference type="InterPro" id="IPR000515">
    <property type="entry name" value="MetI-like"/>
</dbReference>
<dbReference type="AlphaFoldDB" id="A0A971CYZ4"/>
<sequence>MWSSAYAWLTDPANWAGPESIPVRLAQHLGITLVAVLIAALIALPLGVVVGHVRRGTGFIGALTGAARAVPTLGLLTIVGLWIGIGITAPLVALVVLAIPSLLAGAYAGMQAVDPSIPEGAKAIGMSPLQVVFRVEIPLASPTIVGGIRAATLQVVATATLAAYTSDVGLGRFLFAGLKTRDYPMMLAAALLVVVVTVLLEVVLAAIQRAVTRRYASA</sequence>
<keyword evidence="4 6" id="KW-1133">Transmembrane helix</keyword>
<feature type="transmembrane region" description="Helical" evidence="6">
    <location>
        <begin position="29"/>
        <end position="53"/>
    </location>
</feature>
<evidence type="ECO:0000259" key="7">
    <source>
        <dbReference type="PROSITE" id="PS50928"/>
    </source>
</evidence>
<dbReference type="CDD" id="cd06261">
    <property type="entry name" value="TM_PBP2"/>
    <property type="match status" value="1"/>
</dbReference>
<feature type="transmembrane region" description="Helical" evidence="6">
    <location>
        <begin position="91"/>
        <end position="110"/>
    </location>
</feature>
<dbReference type="GO" id="GO:0031460">
    <property type="term" value="P:glycine betaine transport"/>
    <property type="evidence" value="ECO:0007669"/>
    <property type="project" value="TreeGrafter"/>
</dbReference>
<reference evidence="8" key="2">
    <citation type="submission" date="2020-01" db="EMBL/GenBank/DDBJ databases">
        <authorList>
            <person name="Campanaro S."/>
        </authorList>
    </citation>
    <scope>NUCLEOTIDE SEQUENCE</scope>
    <source>
        <strain evidence="8">AS01afH2WH_6</strain>
    </source>
</reference>
<evidence type="ECO:0000256" key="6">
    <source>
        <dbReference type="RuleBase" id="RU363032"/>
    </source>
</evidence>
<dbReference type="SUPFAM" id="SSF161098">
    <property type="entry name" value="MetI-like"/>
    <property type="match status" value="1"/>
</dbReference>
<dbReference type="PANTHER" id="PTHR30177:SF33">
    <property type="entry name" value="POSSIBLE OSMOPROTECTANT (GLYCINE BETAINE_CARNITINE_CHOLINE_L-PROLINE) TRANSPORT INTEGRAL MEMBRANE PROTEIN ABC TRANSPORTER PROZ"/>
    <property type="match status" value="1"/>
</dbReference>
<keyword evidence="5 6" id="KW-0472">Membrane</keyword>